<accession>A0A843VT99</accession>
<dbReference type="EMBL" id="NMUH01002519">
    <property type="protein sequence ID" value="MQM00472.1"/>
    <property type="molecule type" value="Genomic_DNA"/>
</dbReference>
<protein>
    <submittedName>
        <fullName evidence="2">Uncharacterized protein</fullName>
    </submittedName>
</protein>
<gene>
    <name evidence="2" type="ORF">Taro_033205</name>
</gene>
<comment type="caution">
    <text evidence="2">The sequence shown here is derived from an EMBL/GenBank/DDBJ whole genome shotgun (WGS) entry which is preliminary data.</text>
</comment>
<evidence type="ECO:0000313" key="3">
    <source>
        <dbReference type="Proteomes" id="UP000652761"/>
    </source>
</evidence>
<reference evidence="2" key="1">
    <citation type="submission" date="2017-07" db="EMBL/GenBank/DDBJ databases">
        <title>Taro Niue Genome Assembly and Annotation.</title>
        <authorList>
            <person name="Atibalentja N."/>
            <person name="Keating K."/>
            <person name="Fields C.J."/>
        </authorList>
    </citation>
    <scope>NUCLEOTIDE SEQUENCE</scope>
    <source>
        <strain evidence="2">Niue_2</strain>
        <tissue evidence="2">Leaf</tissue>
    </source>
</reference>
<feature type="compositionally biased region" description="Low complexity" evidence="1">
    <location>
        <begin position="23"/>
        <end position="40"/>
    </location>
</feature>
<keyword evidence="3" id="KW-1185">Reference proteome</keyword>
<dbReference type="Proteomes" id="UP000652761">
    <property type="component" value="Unassembled WGS sequence"/>
</dbReference>
<name>A0A843VT99_COLES</name>
<feature type="compositionally biased region" description="Low complexity" evidence="1">
    <location>
        <begin position="1"/>
        <end position="12"/>
    </location>
</feature>
<feature type="region of interest" description="Disordered" evidence="1">
    <location>
        <begin position="1"/>
        <end position="40"/>
    </location>
</feature>
<proteinExistence type="predicted"/>
<evidence type="ECO:0000256" key="1">
    <source>
        <dbReference type="SAM" id="MobiDB-lite"/>
    </source>
</evidence>
<organism evidence="2 3">
    <name type="scientific">Colocasia esculenta</name>
    <name type="common">Wild taro</name>
    <name type="synonym">Arum esculentum</name>
    <dbReference type="NCBI Taxonomy" id="4460"/>
    <lineage>
        <taxon>Eukaryota</taxon>
        <taxon>Viridiplantae</taxon>
        <taxon>Streptophyta</taxon>
        <taxon>Embryophyta</taxon>
        <taxon>Tracheophyta</taxon>
        <taxon>Spermatophyta</taxon>
        <taxon>Magnoliopsida</taxon>
        <taxon>Liliopsida</taxon>
        <taxon>Araceae</taxon>
        <taxon>Aroideae</taxon>
        <taxon>Colocasieae</taxon>
        <taxon>Colocasia</taxon>
    </lineage>
</organism>
<sequence length="83" mass="8027">MVRGSRSGASSRRGLRGRVLFQASTSSSPSIPPSVSGPSSVSPIVAAAVGAASVSPPLAAGSGQSTHSPNIVIGSVLEDAVSL</sequence>
<dbReference type="AlphaFoldDB" id="A0A843VT99"/>
<evidence type="ECO:0000313" key="2">
    <source>
        <dbReference type="EMBL" id="MQM00472.1"/>
    </source>
</evidence>